<evidence type="ECO:0000259" key="7">
    <source>
        <dbReference type="Pfam" id="PF22692"/>
    </source>
</evidence>
<evidence type="ECO:0000256" key="2">
    <source>
        <dbReference type="ARBA" id="ARBA00009677"/>
    </source>
</evidence>
<reference evidence="8 10" key="2">
    <citation type="submission" date="2018-03" db="EMBL/GenBank/DDBJ databases">
        <title>Genomic Encyclopedia of Archaeal and Bacterial Type Strains, Phase II (KMG-II): from individual species to whole genera.</title>
        <authorList>
            <person name="Goeker M."/>
        </authorList>
    </citation>
    <scope>NUCLEOTIDE SEQUENCE [LARGE SCALE GENOMIC DNA]</scope>
    <source>
        <strain evidence="8 10">DSM 25227</strain>
    </source>
</reference>
<evidence type="ECO:0000313" key="9">
    <source>
        <dbReference type="EMBL" id="SSA49144.1"/>
    </source>
</evidence>
<dbReference type="GO" id="GO:0009425">
    <property type="term" value="C:bacterial-type flagellum basal body"/>
    <property type="evidence" value="ECO:0007669"/>
    <property type="project" value="UniProtKB-SubCell"/>
</dbReference>
<dbReference type="Pfam" id="PF06429">
    <property type="entry name" value="Flg_bbr_C"/>
    <property type="match status" value="1"/>
</dbReference>
<comment type="subcellular location">
    <subcellularLocation>
        <location evidence="1 4">Bacterial flagellum basal body</location>
    </subcellularLocation>
</comment>
<evidence type="ECO:0000256" key="3">
    <source>
        <dbReference type="ARBA" id="ARBA00023143"/>
    </source>
</evidence>
<dbReference type="InterPro" id="IPR053967">
    <property type="entry name" value="LlgE_F_G-like_D1"/>
</dbReference>
<sequence>MSDAIYTTLGRQSGLAREIGTIAQNVANASTTGYRAGGILFSEHVVRTGWDQPSISMSRGGAQLLHLDQGALEQTGGALDLAIEGEGFFLIDRGGEPFLTRAGAFVTGPDGGVTTASGEPLLDQGGAPVFVPAGTGAIHVGGDGTLSADGAPVAQIAIVRPLEPDRMERDAGTAFRAEAGFEPVEVPRVLHGFLEASNVDPVLEIARMIAVQHAYEMGQDFMEKEDERLRSITRLFES</sequence>
<organism evidence="9 11">
    <name type="scientific">Jannaschia seohaensis</name>
    <dbReference type="NCBI Taxonomy" id="475081"/>
    <lineage>
        <taxon>Bacteria</taxon>
        <taxon>Pseudomonadati</taxon>
        <taxon>Pseudomonadota</taxon>
        <taxon>Alphaproteobacteria</taxon>
        <taxon>Rhodobacterales</taxon>
        <taxon>Roseobacteraceae</taxon>
        <taxon>Jannaschia</taxon>
    </lineage>
</organism>
<dbReference type="Pfam" id="PF22692">
    <property type="entry name" value="LlgE_F_G_D1"/>
    <property type="match status" value="1"/>
</dbReference>
<evidence type="ECO:0000259" key="5">
    <source>
        <dbReference type="Pfam" id="PF00460"/>
    </source>
</evidence>
<protein>
    <submittedName>
        <fullName evidence="9">Flagellar basal-body rod protein FlgF</fullName>
    </submittedName>
</protein>
<comment type="similarity">
    <text evidence="2 4">Belongs to the flagella basal body rod proteins family.</text>
</comment>
<dbReference type="InterPro" id="IPR037925">
    <property type="entry name" value="FlgE/F/G-like"/>
</dbReference>
<accession>A0A2Y9AXT8</accession>
<evidence type="ECO:0000313" key="11">
    <source>
        <dbReference type="Proteomes" id="UP000251571"/>
    </source>
</evidence>
<evidence type="ECO:0000256" key="1">
    <source>
        <dbReference type="ARBA" id="ARBA00004117"/>
    </source>
</evidence>
<evidence type="ECO:0000259" key="6">
    <source>
        <dbReference type="Pfam" id="PF06429"/>
    </source>
</evidence>
<dbReference type="SUPFAM" id="SSF117143">
    <property type="entry name" value="Flagellar hook protein flgE"/>
    <property type="match status" value="1"/>
</dbReference>
<keyword evidence="9" id="KW-0969">Cilium</keyword>
<proteinExistence type="inferred from homology"/>
<feature type="domain" description="Flagellar hook protein FlgE/F/G-like D1" evidence="7">
    <location>
        <begin position="82"/>
        <end position="148"/>
    </location>
</feature>
<feature type="domain" description="Flagellar basal body rod protein N-terminal" evidence="5">
    <location>
        <begin position="5"/>
        <end position="35"/>
    </location>
</feature>
<dbReference type="EMBL" id="QGDJ01000009">
    <property type="protein sequence ID" value="PWJ16153.1"/>
    <property type="molecule type" value="Genomic_DNA"/>
</dbReference>
<keyword evidence="9" id="KW-0282">Flagellum</keyword>
<dbReference type="PANTHER" id="PTHR30435">
    <property type="entry name" value="FLAGELLAR PROTEIN"/>
    <property type="match status" value="1"/>
</dbReference>
<keyword evidence="9" id="KW-0966">Cell projection</keyword>
<dbReference type="NCBIfam" id="TIGR03506">
    <property type="entry name" value="FlgEFG_subfam"/>
    <property type="match status" value="1"/>
</dbReference>
<dbReference type="InterPro" id="IPR010930">
    <property type="entry name" value="Flg_bb/hook_C_dom"/>
</dbReference>
<dbReference type="EMBL" id="UETC01000009">
    <property type="protein sequence ID" value="SSA49144.1"/>
    <property type="molecule type" value="Genomic_DNA"/>
</dbReference>
<dbReference type="GO" id="GO:0071978">
    <property type="term" value="P:bacterial-type flagellum-dependent swarming motility"/>
    <property type="evidence" value="ECO:0007669"/>
    <property type="project" value="TreeGrafter"/>
</dbReference>
<dbReference type="PANTHER" id="PTHR30435:SF19">
    <property type="entry name" value="FLAGELLAR BASAL-BODY ROD PROTEIN FLGG"/>
    <property type="match status" value="1"/>
</dbReference>
<dbReference type="OrthoDB" id="9804559at2"/>
<evidence type="ECO:0000313" key="10">
    <source>
        <dbReference type="Proteomes" id="UP000245839"/>
    </source>
</evidence>
<keyword evidence="10" id="KW-1185">Reference proteome</keyword>
<dbReference type="RefSeq" id="WP_109565367.1">
    <property type="nucleotide sequence ID" value="NZ_QGDJ01000009.1"/>
</dbReference>
<dbReference type="Proteomes" id="UP000251571">
    <property type="component" value="Unassembled WGS sequence"/>
</dbReference>
<reference evidence="9 11" key="1">
    <citation type="submission" date="2016-10" db="EMBL/GenBank/DDBJ databases">
        <authorList>
            <person name="Cai Z."/>
        </authorList>
    </citation>
    <scope>NUCLEOTIDE SEQUENCE [LARGE SCALE GENOMIC DNA]</scope>
    <source>
        <strain evidence="9 11">DSM 25227</strain>
    </source>
</reference>
<name>A0A2Y9AXT8_9RHOB</name>
<gene>
    <name evidence="8" type="ORF">BCF38_10937</name>
    <name evidence="9" type="ORF">SAMN05421539_10937</name>
</gene>
<feature type="domain" description="Flagellar basal-body/hook protein C-terminal" evidence="6">
    <location>
        <begin position="192"/>
        <end position="235"/>
    </location>
</feature>
<dbReference type="InterPro" id="IPR001444">
    <property type="entry name" value="Flag_bb_rod_N"/>
</dbReference>
<dbReference type="Proteomes" id="UP000245839">
    <property type="component" value="Unassembled WGS sequence"/>
</dbReference>
<keyword evidence="3 4" id="KW-0975">Bacterial flagellum</keyword>
<dbReference type="AlphaFoldDB" id="A0A2Y9AXT8"/>
<evidence type="ECO:0000256" key="4">
    <source>
        <dbReference type="RuleBase" id="RU362116"/>
    </source>
</evidence>
<dbReference type="InterPro" id="IPR020013">
    <property type="entry name" value="Flagellar_FlgE/F/G"/>
</dbReference>
<evidence type="ECO:0000313" key="8">
    <source>
        <dbReference type="EMBL" id="PWJ16153.1"/>
    </source>
</evidence>
<dbReference type="Pfam" id="PF00460">
    <property type="entry name" value="Flg_bb_rod"/>
    <property type="match status" value="1"/>
</dbReference>
<dbReference type="NCBIfam" id="NF009332">
    <property type="entry name" value="PRK12690.1"/>
    <property type="match status" value="1"/>
</dbReference>